<dbReference type="GO" id="GO:0006355">
    <property type="term" value="P:regulation of DNA-templated transcription"/>
    <property type="evidence" value="ECO:0007669"/>
    <property type="project" value="InterPro"/>
</dbReference>
<gene>
    <name evidence="2" type="ORF">ZIOFF_030334</name>
</gene>
<feature type="region of interest" description="Disordered" evidence="1">
    <location>
        <begin position="1"/>
        <end position="65"/>
    </location>
</feature>
<proteinExistence type="predicted"/>
<name>A0A8J5GQT1_ZINOF</name>
<dbReference type="EMBL" id="JACMSC010000008">
    <property type="protein sequence ID" value="KAG6512238.1"/>
    <property type="molecule type" value="Genomic_DNA"/>
</dbReference>
<evidence type="ECO:0000313" key="2">
    <source>
        <dbReference type="EMBL" id="KAG6512238.1"/>
    </source>
</evidence>
<protein>
    <submittedName>
        <fullName evidence="2">Uncharacterized protein</fullName>
    </submittedName>
</protein>
<dbReference type="AlphaFoldDB" id="A0A8J5GQT1"/>
<dbReference type="InterPro" id="IPR044701">
    <property type="entry name" value="MRL7/MRL7L"/>
</dbReference>
<dbReference type="PANTHER" id="PTHR34669:SF1">
    <property type="entry name" value="THIOREDOXIN-LIKE FOLD DOMAIN-CONTAINING PROTEIN MRL7L, CHLOROPLASTIC"/>
    <property type="match status" value="1"/>
</dbReference>
<feature type="region of interest" description="Disordered" evidence="1">
    <location>
        <begin position="232"/>
        <end position="257"/>
    </location>
</feature>
<reference evidence="2 3" key="1">
    <citation type="submission" date="2020-08" db="EMBL/GenBank/DDBJ databases">
        <title>Plant Genome Project.</title>
        <authorList>
            <person name="Zhang R.-G."/>
        </authorList>
    </citation>
    <scope>NUCLEOTIDE SEQUENCE [LARGE SCALE GENOMIC DNA]</scope>
    <source>
        <tissue evidence="2">Rhizome</tissue>
    </source>
</reference>
<dbReference type="PANTHER" id="PTHR34669">
    <property type="entry name" value="THIOREDOXIN-LIKE FOLD DOMAIN-CONTAINING PROTEIN MRL7L, CHLOROPLASTIC"/>
    <property type="match status" value="1"/>
</dbReference>
<sequence length="495" mass="55868">MDRQSDDPGPFVLMRSSPDLGRGIWNSSMVRGRLGSQKTVPRMKDGPPETWYPAAVTPSMPEIDPLPEYHRREERLAVVDRRRRDRDAEKKPIGGDSARWLELLILSSTVEIKSQSNLTVESASISRSGLLSSCHSGELDFAGTVPSLSARSSASCDMAAPHCSLLSSCSTRGPKEASGFYLPSLSSSSSSRCQRKHVCFGSPSSPRFGISLSKPLALAYASKAVELVLGDGKDEDDVSGWNPSERKTGEDEDCDDDEASLLMTEEEREEMRRQIRKVIDANPIVEEETDPDQRKIKMKKLLEKYPLVVEEDDPDWPEDSDGRGFNLDQFFNKITIKNVKKDEEDENYDSDKELVWQDDNYIRPIRDITSAEWEDTVFRDFNPLIILISDMPSENERARNELERAVQMFWQSGLPSPRCVAIDACVEHDLVDALQVSIFPEIIFTKAGKILYRDKVVRSGDDWSKMMAFFYYKAVRPSCLDRSADKNQEKIPSLS</sequence>
<keyword evidence="3" id="KW-1185">Reference proteome</keyword>
<evidence type="ECO:0000256" key="1">
    <source>
        <dbReference type="SAM" id="MobiDB-lite"/>
    </source>
</evidence>
<dbReference type="Proteomes" id="UP000734854">
    <property type="component" value="Unassembled WGS sequence"/>
</dbReference>
<dbReference type="GO" id="GO:0009658">
    <property type="term" value="P:chloroplast organization"/>
    <property type="evidence" value="ECO:0007669"/>
    <property type="project" value="InterPro"/>
</dbReference>
<comment type="caution">
    <text evidence="2">The sequence shown here is derived from an EMBL/GenBank/DDBJ whole genome shotgun (WGS) entry which is preliminary data.</text>
</comment>
<dbReference type="GO" id="GO:0009570">
    <property type="term" value="C:chloroplast stroma"/>
    <property type="evidence" value="ECO:0007669"/>
    <property type="project" value="TreeGrafter"/>
</dbReference>
<evidence type="ECO:0000313" key="3">
    <source>
        <dbReference type="Proteomes" id="UP000734854"/>
    </source>
</evidence>
<accession>A0A8J5GQT1</accession>
<organism evidence="2 3">
    <name type="scientific">Zingiber officinale</name>
    <name type="common">Ginger</name>
    <name type="synonym">Amomum zingiber</name>
    <dbReference type="NCBI Taxonomy" id="94328"/>
    <lineage>
        <taxon>Eukaryota</taxon>
        <taxon>Viridiplantae</taxon>
        <taxon>Streptophyta</taxon>
        <taxon>Embryophyta</taxon>
        <taxon>Tracheophyta</taxon>
        <taxon>Spermatophyta</taxon>
        <taxon>Magnoliopsida</taxon>
        <taxon>Liliopsida</taxon>
        <taxon>Zingiberales</taxon>
        <taxon>Zingiberaceae</taxon>
        <taxon>Zingiber</taxon>
    </lineage>
</organism>